<dbReference type="Pfam" id="PF00501">
    <property type="entry name" value="AMP-binding"/>
    <property type="match status" value="1"/>
</dbReference>
<dbReference type="InterPro" id="IPR045851">
    <property type="entry name" value="AMP-bd_C_sf"/>
</dbReference>
<dbReference type="RefSeq" id="WP_089793516.1">
    <property type="nucleotide sequence ID" value="NZ_FPBP01000003.1"/>
</dbReference>
<dbReference type="PANTHER" id="PTHR43767:SF7">
    <property type="entry name" value="MEDIUM_LONG-CHAIN-FATTY-ACID--COA LIGASE FADD8"/>
    <property type="match status" value="1"/>
</dbReference>
<feature type="domain" description="AMP-dependent synthetase/ligase" evidence="3">
    <location>
        <begin position="20"/>
        <end position="381"/>
    </location>
</feature>
<dbReference type="Gene3D" id="3.40.50.12780">
    <property type="entry name" value="N-terminal domain of ligase-like"/>
    <property type="match status" value="1"/>
</dbReference>
<evidence type="ECO:0000256" key="1">
    <source>
        <dbReference type="ARBA" id="ARBA00006432"/>
    </source>
</evidence>
<dbReference type="InterPro" id="IPR042099">
    <property type="entry name" value="ANL_N_sf"/>
</dbReference>
<feature type="domain" description="AMP-binding enzyme C-terminal" evidence="4">
    <location>
        <begin position="431"/>
        <end position="506"/>
    </location>
</feature>
<dbReference type="STRING" id="463301.SAMN04487955_10331"/>
<evidence type="ECO:0000313" key="6">
    <source>
        <dbReference type="Proteomes" id="UP000198693"/>
    </source>
</evidence>
<organism evidence="5 6">
    <name type="scientific">Halomonas korlensis</name>
    <dbReference type="NCBI Taxonomy" id="463301"/>
    <lineage>
        <taxon>Bacteria</taxon>
        <taxon>Pseudomonadati</taxon>
        <taxon>Pseudomonadota</taxon>
        <taxon>Gammaproteobacteria</taxon>
        <taxon>Oceanospirillales</taxon>
        <taxon>Halomonadaceae</taxon>
        <taxon>Halomonas</taxon>
    </lineage>
</organism>
<dbReference type="AlphaFoldDB" id="A0A1I7GIF2"/>
<gene>
    <name evidence="5" type="ORF">SAMN04487955_10331</name>
</gene>
<evidence type="ECO:0000256" key="2">
    <source>
        <dbReference type="ARBA" id="ARBA00022598"/>
    </source>
</evidence>
<dbReference type="InterPro" id="IPR000873">
    <property type="entry name" value="AMP-dep_synth/lig_dom"/>
</dbReference>
<keyword evidence="2 5" id="KW-0436">Ligase</keyword>
<dbReference type="FunFam" id="3.30.300.30:FF:000008">
    <property type="entry name" value="2,3-dihydroxybenzoate-AMP ligase"/>
    <property type="match status" value="1"/>
</dbReference>
<dbReference type="Proteomes" id="UP000198693">
    <property type="component" value="Unassembled WGS sequence"/>
</dbReference>
<dbReference type="SUPFAM" id="SSF56801">
    <property type="entry name" value="Acetyl-CoA synthetase-like"/>
    <property type="match status" value="1"/>
</dbReference>
<evidence type="ECO:0000259" key="4">
    <source>
        <dbReference type="Pfam" id="PF13193"/>
    </source>
</evidence>
<protein>
    <submittedName>
        <fullName evidence="5">Acyl-CoA synthetase (AMP-forming)/AMP-acid ligase II</fullName>
    </submittedName>
</protein>
<keyword evidence="6" id="KW-1185">Reference proteome</keyword>
<name>A0A1I7GIF2_9GAMM</name>
<sequence>MVSDLERNLIERVAVGDILTRSADLFPDRPALIEAIGVLSYHELATRSDRLGHALLALSLKRQDVVAVMAGNCRELLIIYFACAKAGLVCLPVNLGMRSQEIAYCLNDARAKLLIAEAGLIKTARPLPEQVPSLKAVYRIGGPSTEVAKSADSFEALLAGGRDGELEVVIGDRDPVQLLYTSGTTAAPKGVLTSHLAVTLAAMSNALANRMSHETTILGVLPLFHVAQLNATSLPVLLAGGTLVLERRFEAARAAELIERHGISMLVLLPVMYAALQETRGGRPLPSVTRAIYTIATMPVERLEVIHSLFPLADVVSGAGLTELPRSTYQRPEHQWSKAASWGSATAITRIAIMDGEGRRLPRGEVGEIVYRGPQVMNGYLNMLEKTAEAFAHGWLHSGDLGWIDNDGVVWFTDRKKDLIKTGGENVASVEIERCLLKHPAVSEAAVVGVPHPRWNEAVVAVVIPKPGEQVDEAGLIAHCREHLAGFKLPKAVRIMESLPRTGNGKVQKQRIRSELIRLFAGTED</sequence>
<accession>A0A1I7GIF2</accession>
<evidence type="ECO:0000313" key="5">
    <source>
        <dbReference type="EMBL" id="SFU48240.1"/>
    </source>
</evidence>
<dbReference type="GO" id="GO:0016877">
    <property type="term" value="F:ligase activity, forming carbon-sulfur bonds"/>
    <property type="evidence" value="ECO:0007669"/>
    <property type="project" value="UniProtKB-ARBA"/>
</dbReference>
<dbReference type="Pfam" id="PF13193">
    <property type="entry name" value="AMP-binding_C"/>
    <property type="match status" value="1"/>
</dbReference>
<evidence type="ECO:0000259" key="3">
    <source>
        <dbReference type="Pfam" id="PF00501"/>
    </source>
</evidence>
<dbReference type="InterPro" id="IPR025110">
    <property type="entry name" value="AMP-bd_C"/>
</dbReference>
<dbReference type="InterPro" id="IPR050237">
    <property type="entry name" value="ATP-dep_AMP-bd_enzyme"/>
</dbReference>
<reference evidence="6" key="1">
    <citation type="submission" date="2016-10" db="EMBL/GenBank/DDBJ databases">
        <authorList>
            <person name="Varghese N."/>
            <person name="Submissions S."/>
        </authorList>
    </citation>
    <scope>NUCLEOTIDE SEQUENCE [LARGE SCALE GENOMIC DNA]</scope>
    <source>
        <strain evidence="6">CGMCC 1.6981</strain>
    </source>
</reference>
<dbReference type="OrthoDB" id="9803968at2"/>
<dbReference type="Gene3D" id="3.30.300.30">
    <property type="match status" value="1"/>
</dbReference>
<proteinExistence type="inferred from homology"/>
<dbReference type="PANTHER" id="PTHR43767">
    <property type="entry name" value="LONG-CHAIN-FATTY-ACID--COA LIGASE"/>
    <property type="match status" value="1"/>
</dbReference>
<comment type="similarity">
    <text evidence="1">Belongs to the ATP-dependent AMP-binding enzyme family.</text>
</comment>
<dbReference type="EMBL" id="FPBP01000003">
    <property type="protein sequence ID" value="SFU48240.1"/>
    <property type="molecule type" value="Genomic_DNA"/>
</dbReference>